<reference evidence="1 2" key="1">
    <citation type="submission" date="2014-04" db="EMBL/GenBank/DDBJ databases">
        <authorList>
            <consortium name="DOE Joint Genome Institute"/>
            <person name="Kuo A."/>
            <person name="Tarkka M."/>
            <person name="Buscot F."/>
            <person name="Kohler A."/>
            <person name="Nagy L.G."/>
            <person name="Floudas D."/>
            <person name="Copeland A."/>
            <person name="Barry K.W."/>
            <person name="Cichocki N."/>
            <person name="Veneault-Fourrey C."/>
            <person name="LaButti K."/>
            <person name="Lindquist E.A."/>
            <person name="Lipzen A."/>
            <person name="Lundell T."/>
            <person name="Morin E."/>
            <person name="Murat C."/>
            <person name="Sun H."/>
            <person name="Tunlid A."/>
            <person name="Henrissat B."/>
            <person name="Grigoriev I.V."/>
            <person name="Hibbett D.S."/>
            <person name="Martin F."/>
            <person name="Nordberg H.P."/>
            <person name="Cantor M.N."/>
            <person name="Hua S.X."/>
        </authorList>
    </citation>
    <scope>NUCLEOTIDE SEQUENCE [LARGE SCALE GENOMIC DNA]</scope>
    <source>
        <strain evidence="1 2">F 1598</strain>
    </source>
</reference>
<dbReference type="InterPro" id="IPR000629">
    <property type="entry name" value="RNA-helicase_DEAD-box_CS"/>
</dbReference>
<dbReference type="EMBL" id="KN833084">
    <property type="protein sequence ID" value="KIM73390.1"/>
    <property type="molecule type" value="Genomic_DNA"/>
</dbReference>
<dbReference type="InterPro" id="IPR036188">
    <property type="entry name" value="FAD/NAD-bd_sf"/>
</dbReference>
<dbReference type="PROSITE" id="PS00039">
    <property type="entry name" value="DEAD_ATP_HELICASE"/>
    <property type="match status" value="1"/>
</dbReference>
<evidence type="ECO:0008006" key="3">
    <source>
        <dbReference type="Google" id="ProtNLM"/>
    </source>
</evidence>
<dbReference type="InterPro" id="IPR027417">
    <property type="entry name" value="P-loop_NTPase"/>
</dbReference>
<dbReference type="AlphaFoldDB" id="A0A0C3ELB8"/>
<sequence length="737" mass="83554">MPEKKETEASYQALKFLLEPLLPSYDFHVRGIWADATVKETEAQWPPDHPVHQGLVYKVGPNDPHEVLRGTGGARTNIYPVLSNLPVDKLELKGVHNSSRAVLLDFGSAWLQVQYLTHTSIQLYHKDIWQNSVCKIPKNARDWKLGLGIEFDDYVLAFVSKELLFQATWKLSKDEFKVYPNIAQDPIGFMKILVNWIERKLVRPAYRDGIFAPTLQQRKAFVWSLHVYAKDFSRMPQRMYILRNDYNAKIQSLRKEHRRGVWSRSELTDLYDVFEPTYLKASLGKFPYLGHLVFGKSEWLAMDGELGDGTDPLSAYFKPVIPRVRPKGWKLPEPITHLRPGYYKSDLFVDLNQNFVYCPTFMYHGPKNNQLWTNILAYPENSTYAHDRKTDRTPTFVKVTLEPENRRKRYLFNTLLATNQIGIGPLEYAGAGYIYKGAGGINKVAISPQDPGMPEHYRVREAKGLRRKELGLDSKMKRKLPMDNDIRESMQQLSEDIIRMSRSSSSQASNPGLDEIPAGGEPCWHLVLALLILFLLLLVNFPCKFNKSALNSVPTLTFATPPSMGGALKSATCMYLVIDEADRTLDMGFEPQIRKITNLQPGPITSSFAESRSRVYSNKHSCCSWKMIFTTRFPIDAQKLQADNDTVVICTGATWPQDLELPNSEVDGTYFAMEFLQLNPKSLLGAELKEGGYINMKGKDVIVIGGGDTGNDRIGTSTCHGAKSIVHFELLPSIVKT</sequence>
<name>A0A0C3ELB8_PILCF</name>
<gene>
    <name evidence="1" type="ORF">PILCRDRAFT_802765</name>
</gene>
<dbReference type="PANTHER" id="PTHR43100">
    <property type="entry name" value="GLUTAMATE SYNTHASE [NADPH] SMALL CHAIN"/>
    <property type="match status" value="1"/>
</dbReference>
<dbReference type="InterPro" id="IPR051394">
    <property type="entry name" value="Glutamate_Synthase"/>
</dbReference>
<evidence type="ECO:0000313" key="2">
    <source>
        <dbReference type="Proteomes" id="UP000054166"/>
    </source>
</evidence>
<dbReference type="Gene3D" id="3.40.50.300">
    <property type="entry name" value="P-loop containing nucleotide triphosphate hydrolases"/>
    <property type="match status" value="1"/>
</dbReference>
<dbReference type="InParanoid" id="A0A0C3ELB8"/>
<reference evidence="2" key="2">
    <citation type="submission" date="2015-01" db="EMBL/GenBank/DDBJ databases">
        <title>Evolutionary Origins and Diversification of the Mycorrhizal Mutualists.</title>
        <authorList>
            <consortium name="DOE Joint Genome Institute"/>
            <consortium name="Mycorrhizal Genomics Consortium"/>
            <person name="Kohler A."/>
            <person name="Kuo A."/>
            <person name="Nagy L.G."/>
            <person name="Floudas D."/>
            <person name="Copeland A."/>
            <person name="Barry K.W."/>
            <person name="Cichocki N."/>
            <person name="Veneault-Fourrey C."/>
            <person name="LaButti K."/>
            <person name="Lindquist E.A."/>
            <person name="Lipzen A."/>
            <person name="Lundell T."/>
            <person name="Morin E."/>
            <person name="Murat C."/>
            <person name="Riley R."/>
            <person name="Ohm R."/>
            <person name="Sun H."/>
            <person name="Tunlid A."/>
            <person name="Henrissat B."/>
            <person name="Grigoriev I.V."/>
            <person name="Hibbett D.S."/>
            <person name="Martin F."/>
        </authorList>
    </citation>
    <scope>NUCLEOTIDE SEQUENCE [LARGE SCALE GENOMIC DNA]</scope>
    <source>
        <strain evidence="2">F 1598</strain>
    </source>
</reference>
<dbReference type="Gene3D" id="3.50.50.60">
    <property type="entry name" value="FAD/NAD(P)-binding domain"/>
    <property type="match status" value="1"/>
</dbReference>
<dbReference type="SUPFAM" id="SSF51971">
    <property type="entry name" value="Nucleotide-binding domain"/>
    <property type="match status" value="1"/>
</dbReference>
<dbReference type="STRING" id="765440.A0A0C3ELB8"/>
<protein>
    <recommendedName>
        <fullName evidence="3">FAD/NAD(P)-binding domain-containing protein</fullName>
    </recommendedName>
</protein>
<dbReference type="HOGENOM" id="CLU_376468_0_0_1"/>
<accession>A0A0C3ELB8</accession>
<dbReference type="Proteomes" id="UP000054166">
    <property type="component" value="Unassembled WGS sequence"/>
</dbReference>
<proteinExistence type="predicted"/>
<organism evidence="1 2">
    <name type="scientific">Piloderma croceum (strain F 1598)</name>
    <dbReference type="NCBI Taxonomy" id="765440"/>
    <lineage>
        <taxon>Eukaryota</taxon>
        <taxon>Fungi</taxon>
        <taxon>Dikarya</taxon>
        <taxon>Basidiomycota</taxon>
        <taxon>Agaricomycotina</taxon>
        <taxon>Agaricomycetes</taxon>
        <taxon>Agaricomycetidae</taxon>
        <taxon>Atheliales</taxon>
        <taxon>Atheliaceae</taxon>
        <taxon>Piloderma</taxon>
    </lineage>
</organism>
<evidence type="ECO:0000313" key="1">
    <source>
        <dbReference type="EMBL" id="KIM73390.1"/>
    </source>
</evidence>
<dbReference type="OrthoDB" id="3268838at2759"/>
<keyword evidence="2" id="KW-1185">Reference proteome</keyword>
<dbReference type="SUPFAM" id="SSF52540">
    <property type="entry name" value="P-loop containing nucleoside triphosphate hydrolases"/>
    <property type="match status" value="1"/>
</dbReference>